<dbReference type="Proteomes" id="UP000216752">
    <property type="component" value="Chromosome"/>
</dbReference>
<evidence type="ECO:0000313" key="3">
    <source>
        <dbReference type="Proteomes" id="UP000216752"/>
    </source>
</evidence>
<dbReference type="EMBL" id="CP155573">
    <property type="protein sequence ID" value="XFO68929.1"/>
    <property type="molecule type" value="Genomic_DNA"/>
</dbReference>
<dbReference type="PANTHER" id="PTHR33055">
    <property type="entry name" value="TRANSPOSASE FOR INSERTION SEQUENCE ELEMENT IS1111A"/>
    <property type="match status" value="1"/>
</dbReference>
<proteinExistence type="predicted"/>
<accession>A0ABZ3ITD5</accession>
<evidence type="ECO:0000259" key="1">
    <source>
        <dbReference type="Pfam" id="PF02371"/>
    </source>
</evidence>
<protein>
    <recommendedName>
        <fullName evidence="1">Transposase IS116/IS110/IS902 C-terminal domain-containing protein</fullName>
    </recommendedName>
</protein>
<dbReference type="InterPro" id="IPR047650">
    <property type="entry name" value="Transpos_IS110"/>
</dbReference>
<dbReference type="PANTHER" id="PTHR33055:SF15">
    <property type="entry name" value="TRANSPOSASE-RELATED"/>
    <property type="match status" value="1"/>
</dbReference>
<sequence length="176" mass="18971">MVEQRAKSVNQLQCAIEQIAPLFPSVLNPGSLTALTLVSKFPSPCEWIEKANHKAIMDMLETLPRKGKSYAQGKYATLVSCAEDAQITGIPLAAYASTIRCFASVVPSVVQSLDVQIKVIDEQIKALSEQLPEVALLRSIPGIGDTLAPIILGEIGDIERFIKAKQSGIDPLKKTA</sequence>
<dbReference type="Pfam" id="PF02371">
    <property type="entry name" value="Transposase_20"/>
    <property type="match status" value="1"/>
</dbReference>
<keyword evidence="3" id="KW-1185">Reference proteome</keyword>
<name>A0ABZ3ITD5_9FIRM</name>
<evidence type="ECO:0000313" key="2">
    <source>
        <dbReference type="EMBL" id="XFO68929.1"/>
    </source>
</evidence>
<organism evidence="2 3">
    <name type="scientific">Sporomusa silvacetica DSM 10669</name>
    <dbReference type="NCBI Taxonomy" id="1123289"/>
    <lineage>
        <taxon>Bacteria</taxon>
        <taxon>Bacillati</taxon>
        <taxon>Bacillota</taxon>
        <taxon>Negativicutes</taxon>
        <taxon>Selenomonadales</taxon>
        <taxon>Sporomusaceae</taxon>
        <taxon>Sporomusa</taxon>
    </lineage>
</organism>
<reference evidence="2" key="1">
    <citation type="submission" date="2024-05" db="EMBL/GenBank/DDBJ databases">
        <title>Isolation and characterization of Sporomusa carbonis sp. nov., a carboxydotrophic hydrogenogen in the genus of Sporomusa isolated from a charcoal burning pile.</title>
        <authorList>
            <person name="Boeer T."/>
            <person name="Rosenbaum F."/>
            <person name="Eysell L."/>
            <person name="Mueller V."/>
            <person name="Daniel R."/>
            <person name="Poehlein A."/>
        </authorList>
    </citation>
    <scope>NUCLEOTIDE SEQUENCE [LARGE SCALE GENOMIC DNA]</scope>
    <source>
        <strain evidence="2">DSM 10669</strain>
    </source>
</reference>
<dbReference type="InterPro" id="IPR003346">
    <property type="entry name" value="Transposase_20"/>
</dbReference>
<feature type="domain" description="Transposase IS116/IS110/IS902 C-terminal" evidence="1">
    <location>
        <begin position="135"/>
        <end position="166"/>
    </location>
</feature>
<gene>
    <name evidence="2" type="ORF">SPSIL_051570</name>
</gene>